<accession>A0A1H3AQR2</accession>
<dbReference type="PROSITE" id="PS01063">
    <property type="entry name" value="SIGMA70_ECF"/>
    <property type="match status" value="1"/>
</dbReference>
<dbReference type="InterPro" id="IPR007627">
    <property type="entry name" value="RNA_pol_sigma70_r2"/>
</dbReference>
<sequence>MKEVKKSVLIQRAQSGDDQAFVELIELYRSRLFLLARRKLKQAEEAEDVVQEVILRVYLHLKKFQDSQHFSAWIYRITVNLCIDSMRKKKADVHLDDPGKGESKKDMYNYILSIDPTPEELLLIREREREISRALDGLPPRYRAVMILRYMGELPLADIGKILHLPVTTVKTRVYRGRKALRNELVASL</sequence>
<keyword evidence="5 6" id="KW-0804">Transcription</keyword>
<dbReference type="InterPro" id="IPR039425">
    <property type="entry name" value="RNA_pol_sigma-70-like"/>
</dbReference>
<dbReference type="EMBL" id="FNNQ01000014">
    <property type="protein sequence ID" value="SDX31748.1"/>
    <property type="molecule type" value="Genomic_DNA"/>
</dbReference>
<dbReference type="GO" id="GO:0003677">
    <property type="term" value="F:DNA binding"/>
    <property type="evidence" value="ECO:0007669"/>
    <property type="project" value="UniProtKB-KW"/>
</dbReference>
<feature type="domain" description="RNA polymerase sigma factor 70 region 4 type 2" evidence="8">
    <location>
        <begin position="129"/>
        <end position="181"/>
    </location>
</feature>
<evidence type="ECO:0000256" key="1">
    <source>
        <dbReference type="ARBA" id="ARBA00010641"/>
    </source>
</evidence>
<dbReference type="CDD" id="cd06171">
    <property type="entry name" value="Sigma70_r4"/>
    <property type="match status" value="1"/>
</dbReference>
<proteinExistence type="inferred from homology"/>
<dbReference type="InterPro" id="IPR036388">
    <property type="entry name" value="WH-like_DNA-bd_sf"/>
</dbReference>
<dbReference type="InterPro" id="IPR000838">
    <property type="entry name" value="RNA_pol_sigma70_ECF_CS"/>
</dbReference>
<evidence type="ECO:0000256" key="3">
    <source>
        <dbReference type="ARBA" id="ARBA00023082"/>
    </source>
</evidence>
<keyword evidence="2 6" id="KW-0805">Transcription regulation</keyword>
<gene>
    <name evidence="9" type="ORF">SAMN05444487_11411</name>
</gene>
<dbReference type="Pfam" id="PF08281">
    <property type="entry name" value="Sigma70_r4_2"/>
    <property type="match status" value="1"/>
</dbReference>
<dbReference type="SUPFAM" id="SSF88946">
    <property type="entry name" value="Sigma2 domain of RNA polymerase sigma factors"/>
    <property type="match status" value="1"/>
</dbReference>
<dbReference type="PANTHER" id="PTHR43133">
    <property type="entry name" value="RNA POLYMERASE ECF-TYPE SIGMA FACTO"/>
    <property type="match status" value="1"/>
</dbReference>
<dbReference type="NCBIfam" id="TIGR02937">
    <property type="entry name" value="sigma70-ECF"/>
    <property type="match status" value="1"/>
</dbReference>
<dbReference type="SUPFAM" id="SSF88659">
    <property type="entry name" value="Sigma3 and sigma4 domains of RNA polymerase sigma factors"/>
    <property type="match status" value="1"/>
</dbReference>
<dbReference type="InterPro" id="IPR013324">
    <property type="entry name" value="RNA_pol_sigma_r3/r4-like"/>
</dbReference>
<dbReference type="GO" id="GO:0006950">
    <property type="term" value="P:response to stress"/>
    <property type="evidence" value="ECO:0007669"/>
    <property type="project" value="UniProtKB-ARBA"/>
</dbReference>
<keyword evidence="3 6" id="KW-0731">Sigma factor</keyword>
<dbReference type="AlphaFoldDB" id="A0A1H3AQR2"/>
<dbReference type="Pfam" id="PF04542">
    <property type="entry name" value="Sigma70_r2"/>
    <property type="match status" value="1"/>
</dbReference>
<dbReference type="InterPro" id="IPR013325">
    <property type="entry name" value="RNA_pol_sigma_r2"/>
</dbReference>
<dbReference type="PANTHER" id="PTHR43133:SF51">
    <property type="entry name" value="RNA POLYMERASE SIGMA FACTOR"/>
    <property type="match status" value="1"/>
</dbReference>
<dbReference type="GO" id="GO:0006352">
    <property type="term" value="P:DNA-templated transcription initiation"/>
    <property type="evidence" value="ECO:0007669"/>
    <property type="project" value="InterPro"/>
</dbReference>
<keyword evidence="4 6" id="KW-0238">DNA-binding</keyword>
<dbReference type="InterPro" id="IPR013249">
    <property type="entry name" value="RNA_pol_sigma70_r4_t2"/>
</dbReference>
<evidence type="ECO:0000313" key="9">
    <source>
        <dbReference type="EMBL" id="SDX31748.1"/>
    </source>
</evidence>
<dbReference type="InterPro" id="IPR014284">
    <property type="entry name" value="RNA_pol_sigma-70_dom"/>
</dbReference>
<dbReference type="Gene3D" id="1.10.10.10">
    <property type="entry name" value="Winged helix-like DNA-binding domain superfamily/Winged helix DNA-binding domain"/>
    <property type="match status" value="1"/>
</dbReference>
<dbReference type="Gene3D" id="1.10.1740.10">
    <property type="match status" value="1"/>
</dbReference>
<comment type="similarity">
    <text evidence="1 6">Belongs to the sigma-70 factor family. ECF subfamily.</text>
</comment>
<dbReference type="STRING" id="1048340.SAMN05444487_11411"/>
<feature type="domain" description="RNA polymerase sigma-70 region 2" evidence="7">
    <location>
        <begin position="24"/>
        <end position="90"/>
    </location>
</feature>
<dbReference type="GO" id="GO:0016987">
    <property type="term" value="F:sigma factor activity"/>
    <property type="evidence" value="ECO:0007669"/>
    <property type="project" value="UniProtKB-KW"/>
</dbReference>
<evidence type="ECO:0000256" key="6">
    <source>
        <dbReference type="RuleBase" id="RU000716"/>
    </source>
</evidence>
<organism evidence="9 10">
    <name type="scientific">Marininema mesophilum</name>
    <dbReference type="NCBI Taxonomy" id="1048340"/>
    <lineage>
        <taxon>Bacteria</taxon>
        <taxon>Bacillati</taxon>
        <taxon>Bacillota</taxon>
        <taxon>Bacilli</taxon>
        <taxon>Bacillales</taxon>
        <taxon>Thermoactinomycetaceae</taxon>
        <taxon>Marininema</taxon>
    </lineage>
</organism>
<protein>
    <recommendedName>
        <fullName evidence="6">RNA polymerase sigma factor</fullName>
    </recommendedName>
</protein>
<evidence type="ECO:0000256" key="4">
    <source>
        <dbReference type="ARBA" id="ARBA00023125"/>
    </source>
</evidence>
<reference evidence="9 10" key="1">
    <citation type="submission" date="2016-10" db="EMBL/GenBank/DDBJ databases">
        <authorList>
            <person name="de Groot N.N."/>
        </authorList>
    </citation>
    <scope>NUCLEOTIDE SEQUENCE [LARGE SCALE GENOMIC DNA]</scope>
    <source>
        <strain evidence="9 10">DSM 45610</strain>
    </source>
</reference>
<dbReference type="Proteomes" id="UP000198534">
    <property type="component" value="Unassembled WGS sequence"/>
</dbReference>
<evidence type="ECO:0000259" key="8">
    <source>
        <dbReference type="Pfam" id="PF08281"/>
    </source>
</evidence>
<keyword evidence="10" id="KW-1185">Reference proteome</keyword>
<name>A0A1H3AQR2_9BACL</name>
<evidence type="ECO:0000256" key="2">
    <source>
        <dbReference type="ARBA" id="ARBA00023015"/>
    </source>
</evidence>
<evidence type="ECO:0000313" key="10">
    <source>
        <dbReference type="Proteomes" id="UP000198534"/>
    </source>
</evidence>
<evidence type="ECO:0000259" key="7">
    <source>
        <dbReference type="Pfam" id="PF04542"/>
    </source>
</evidence>
<evidence type="ECO:0000256" key="5">
    <source>
        <dbReference type="ARBA" id="ARBA00023163"/>
    </source>
</evidence>